<sequence length="168" mass="15271">MAVRWNITVVALVVMLVHATNARNVPSENVVGVSSKRPGGSGLEDEKNFIAYGGVGGIAGAGAAGGIGGLGGGVGGIGGVGGLGGVGGGVGCLGGVGGGVGGLGGVGGGAGGLGGGIGGLDGGAGGLGGIGGGSGVGNETIYSHHASTSQPTKQKLLIPFSQTLPYQL</sequence>
<organism evidence="2 3">
    <name type="scientific">Daucus carota subsp. sativus</name>
    <name type="common">Carrot</name>
    <dbReference type="NCBI Taxonomy" id="79200"/>
    <lineage>
        <taxon>Eukaryota</taxon>
        <taxon>Viridiplantae</taxon>
        <taxon>Streptophyta</taxon>
        <taxon>Embryophyta</taxon>
        <taxon>Tracheophyta</taxon>
        <taxon>Spermatophyta</taxon>
        <taxon>Magnoliopsida</taxon>
        <taxon>eudicotyledons</taxon>
        <taxon>Gunneridae</taxon>
        <taxon>Pentapetalae</taxon>
        <taxon>asterids</taxon>
        <taxon>campanulids</taxon>
        <taxon>Apiales</taxon>
        <taxon>Apiaceae</taxon>
        <taxon>Apioideae</taxon>
        <taxon>Scandiceae</taxon>
        <taxon>Daucinae</taxon>
        <taxon>Daucus</taxon>
        <taxon>Daucus sect. Daucus</taxon>
    </lineage>
</organism>
<protein>
    <recommendedName>
        <fullName evidence="4">Glycine-rich protein</fullName>
    </recommendedName>
</protein>
<evidence type="ECO:0000313" key="3">
    <source>
        <dbReference type="Proteomes" id="UP000077755"/>
    </source>
</evidence>
<dbReference type="EMBL" id="CP093343">
    <property type="protein sequence ID" value="WOG83186.1"/>
    <property type="molecule type" value="Genomic_DNA"/>
</dbReference>
<reference evidence="2" key="2">
    <citation type="submission" date="2022-03" db="EMBL/GenBank/DDBJ databases">
        <title>Draft title - Genomic analysis of global carrot germplasm unveils the trajectory of domestication and the origin of high carotenoid orange carrot.</title>
        <authorList>
            <person name="Iorizzo M."/>
            <person name="Ellison S."/>
            <person name="Senalik D."/>
            <person name="Macko-Podgorni A."/>
            <person name="Grzebelus D."/>
            <person name="Bostan H."/>
            <person name="Rolling W."/>
            <person name="Curaba J."/>
            <person name="Simon P."/>
        </authorList>
    </citation>
    <scope>NUCLEOTIDE SEQUENCE</scope>
    <source>
        <tissue evidence="2">Leaf</tissue>
    </source>
</reference>
<feature type="chain" id="PRO_5042054784" description="Glycine-rich protein" evidence="1">
    <location>
        <begin position="23"/>
        <end position="168"/>
    </location>
</feature>
<accession>A0AAF0W6R9</accession>
<keyword evidence="1" id="KW-0732">Signal</keyword>
<evidence type="ECO:0000313" key="2">
    <source>
        <dbReference type="EMBL" id="WOG83186.1"/>
    </source>
</evidence>
<feature type="signal peptide" evidence="1">
    <location>
        <begin position="1"/>
        <end position="22"/>
    </location>
</feature>
<dbReference type="PANTHER" id="PTHR34463:SF12">
    <property type="entry name" value="GLYCINE-RICH PROTEIN"/>
    <property type="match status" value="1"/>
</dbReference>
<evidence type="ECO:0008006" key="4">
    <source>
        <dbReference type="Google" id="ProtNLM"/>
    </source>
</evidence>
<name>A0AAF0W6R9_DAUCS</name>
<gene>
    <name evidence="2" type="ORF">DCAR_0102360</name>
</gene>
<reference evidence="2" key="1">
    <citation type="journal article" date="2016" name="Nat. Genet.">
        <title>A high-quality carrot genome assembly provides new insights into carotenoid accumulation and asterid genome evolution.</title>
        <authorList>
            <person name="Iorizzo M."/>
            <person name="Ellison S."/>
            <person name="Senalik D."/>
            <person name="Zeng P."/>
            <person name="Satapoomin P."/>
            <person name="Huang J."/>
            <person name="Bowman M."/>
            <person name="Iovene M."/>
            <person name="Sanseverino W."/>
            <person name="Cavagnaro P."/>
            <person name="Yildiz M."/>
            <person name="Macko-Podgorni A."/>
            <person name="Moranska E."/>
            <person name="Grzebelus E."/>
            <person name="Grzebelus D."/>
            <person name="Ashrafi H."/>
            <person name="Zheng Z."/>
            <person name="Cheng S."/>
            <person name="Spooner D."/>
            <person name="Van Deynze A."/>
            <person name="Simon P."/>
        </authorList>
    </citation>
    <scope>NUCLEOTIDE SEQUENCE</scope>
    <source>
        <tissue evidence="2">Leaf</tissue>
    </source>
</reference>
<proteinExistence type="predicted"/>
<dbReference type="Proteomes" id="UP000077755">
    <property type="component" value="Chromosome 1"/>
</dbReference>
<keyword evidence="3" id="KW-1185">Reference proteome</keyword>
<dbReference type="AlphaFoldDB" id="A0AAF0W6R9"/>
<evidence type="ECO:0000256" key="1">
    <source>
        <dbReference type="SAM" id="SignalP"/>
    </source>
</evidence>
<dbReference type="PANTHER" id="PTHR34463">
    <property type="entry name" value="GLYCINE-RICH PROTEIN"/>
    <property type="match status" value="1"/>
</dbReference>